<dbReference type="STRING" id="1817825.A2720_04195"/>
<evidence type="ECO:0000256" key="1">
    <source>
        <dbReference type="SAM" id="MobiDB-lite"/>
    </source>
</evidence>
<dbReference type="AlphaFoldDB" id="A0A1F5NT36"/>
<sequence length="78" mass="8740">MSAEALAKADVANSGEKPKGGFMPKRAHPCDQELVAYARYLVKGKRAAKLQKHFGRCPVCYDRLQDILIRLRRVAKAQ</sequence>
<evidence type="ECO:0000313" key="2">
    <source>
        <dbReference type="EMBL" id="OGE80734.1"/>
    </source>
</evidence>
<evidence type="ECO:0008006" key="4">
    <source>
        <dbReference type="Google" id="ProtNLM"/>
    </source>
</evidence>
<dbReference type="Proteomes" id="UP000178892">
    <property type="component" value="Unassembled WGS sequence"/>
</dbReference>
<evidence type="ECO:0000313" key="3">
    <source>
        <dbReference type="Proteomes" id="UP000178892"/>
    </source>
</evidence>
<comment type="caution">
    <text evidence="2">The sequence shown here is derived from an EMBL/GenBank/DDBJ whole genome shotgun (WGS) entry which is preliminary data.</text>
</comment>
<organism evidence="2 3">
    <name type="scientific">Candidatus Doudnabacteria bacterium RIFCSPHIGHO2_01_FULL_46_24</name>
    <dbReference type="NCBI Taxonomy" id="1817825"/>
    <lineage>
        <taxon>Bacteria</taxon>
        <taxon>Candidatus Doudnaibacteriota</taxon>
    </lineage>
</organism>
<proteinExistence type="predicted"/>
<feature type="region of interest" description="Disordered" evidence="1">
    <location>
        <begin position="1"/>
        <end position="27"/>
    </location>
</feature>
<dbReference type="EMBL" id="MFEL01000018">
    <property type="protein sequence ID" value="OGE80734.1"/>
    <property type="molecule type" value="Genomic_DNA"/>
</dbReference>
<accession>A0A1F5NT36</accession>
<gene>
    <name evidence="2" type="ORF">A2720_04195</name>
</gene>
<reference evidence="2 3" key="1">
    <citation type="journal article" date="2016" name="Nat. Commun.">
        <title>Thousands of microbial genomes shed light on interconnected biogeochemical processes in an aquifer system.</title>
        <authorList>
            <person name="Anantharaman K."/>
            <person name="Brown C.T."/>
            <person name="Hug L.A."/>
            <person name="Sharon I."/>
            <person name="Castelle C.J."/>
            <person name="Probst A.J."/>
            <person name="Thomas B.C."/>
            <person name="Singh A."/>
            <person name="Wilkins M.J."/>
            <person name="Karaoz U."/>
            <person name="Brodie E.L."/>
            <person name="Williams K.H."/>
            <person name="Hubbard S.S."/>
            <person name="Banfield J.F."/>
        </authorList>
    </citation>
    <scope>NUCLEOTIDE SEQUENCE [LARGE SCALE GENOMIC DNA]</scope>
</reference>
<protein>
    <recommendedName>
        <fullName evidence="4">Zinc-finger domain-containing protein</fullName>
    </recommendedName>
</protein>
<name>A0A1F5NT36_9BACT</name>